<evidence type="ECO:0000313" key="1">
    <source>
        <dbReference type="EMBL" id="PZO36138.1"/>
    </source>
</evidence>
<dbReference type="Proteomes" id="UP000249467">
    <property type="component" value="Unassembled WGS sequence"/>
</dbReference>
<organism evidence="1 2">
    <name type="scientific">Pseudanabaena frigida</name>
    <dbReference type="NCBI Taxonomy" id="945775"/>
    <lineage>
        <taxon>Bacteria</taxon>
        <taxon>Bacillati</taxon>
        <taxon>Cyanobacteriota</taxon>
        <taxon>Cyanophyceae</taxon>
        <taxon>Pseudanabaenales</taxon>
        <taxon>Pseudanabaenaceae</taxon>
        <taxon>Pseudanabaena</taxon>
    </lineage>
</organism>
<dbReference type="InterPro" id="IPR035223">
    <property type="entry name" value="DUF5335"/>
</dbReference>
<reference evidence="1 2" key="1">
    <citation type="submission" date="2018-04" db="EMBL/GenBank/DDBJ databases">
        <authorList>
            <person name="Go L.Y."/>
            <person name="Mitchell J.A."/>
        </authorList>
    </citation>
    <scope>NUCLEOTIDE SEQUENCE [LARGE SCALE GENOMIC DNA]</scope>
    <source>
        <strain evidence="1">ULC066bin1</strain>
    </source>
</reference>
<proteinExistence type="predicted"/>
<evidence type="ECO:0000313" key="2">
    <source>
        <dbReference type="Proteomes" id="UP000249467"/>
    </source>
</evidence>
<sequence>MTNTIALSKSIPQEQWGKFFDQFSGDHLGRHIEIEIIDSELGDESLIKNAPLLAIIYDRPDKGDNLAIEVGKDEMNYGHTIDSPKEILTGENSNSEIVAIQIEDANGRKTLIKLEATIASIST</sequence>
<reference evidence="1 2" key="2">
    <citation type="submission" date="2018-06" db="EMBL/GenBank/DDBJ databases">
        <title>Metagenomic assembly of (sub)arctic Cyanobacteria and their associated microbiome from non-axenic cultures.</title>
        <authorList>
            <person name="Baurain D."/>
        </authorList>
    </citation>
    <scope>NUCLEOTIDE SEQUENCE [LARGE SCALE GENOMIC DNA]</scope>
    <source>
        <strain evidence="1">ULC066bin1</strain>
    </source>
</reference>
<gene>
    <name evidence="1" type="ORF">DCF19_22165</name>
</gene>
<accession>A0A2W4XY05</accession>
<name>A0A2W4XY05_9CYAN</name>
<dbReference type="EMBL" id="QBML01000044">
    <property type="protein sequence ID" value="PZO36138.1"/>
    <property type="molecule type" value="Genomic_DNA"/>
</dbReference>
<dbReference type="Pfam" id="PF17269">
    <property type="entry name" value="DUF5335"/>
    <property type="match status" value="1"/>
</dbReference>
<dbReference type="AlphaFoldDB" id="A0A2W4XY05"/>
<protein>
    <submittedName>
        <fullName evidence="1">ADP-ribose pyrophosphatase</fullName>
    </submittedName>
</protein>
<comment type="caution">
    <text evidence="1">The sequence shown here is derived from an EMBL/GenBank/DDBJ whole genome shotgun (WGS) entry which is preliminary data.</text>
</comment>